<evidence type="ECO:0000256" key="3">
    <source>
        <dbReference type="ARBA" id="ARBA00023274"/>
    </source>
</evidence>
<comment type="similarity">
    <text evidence="1">Belongs to the eukaryotic ribosomal protein eL13 family.</text>
</comment>
<gene>
    <name evidence="4" type="ORF">NLI96_g9718</name>
</gene>
<evidence type="ECO:0000313" key="5">
    <source>
        <dbReference type="Proteomes" id="UP001212997"/>
    </source>
</evidence>
<dbReference type="GO" id="GO:0005840">
    <property type="term" value="C:ribosome"/>
    <property type="evidence" value="ECO:0007669"/>
    <property type="project" value="UniProtKB-KW"/>
</dbReference>
<organism evidence="4 5">
    <name type="scientific">Meripilus lineatus</name>
    <dbReference type="NCBI Taxonomy" id="2056292"/>
    <lineage>
        <taxon>Eukaryota</taxon>
        <taxon>Fungi</taxon>
        <taxon>Dikarya</taxon>
        <taxon>Basidiomycota</taxon>
        <taxon>Agaricomycotina</taxon>
        <taxon>Agaricomycetes</taxon>
        <taxon>Polyporales</taxon>
        <taxon>Meripilaceae</taxon>
        <taxon>Meripilus</taxon>
    </lineage>
</organism>
<dbReference type="Proteomes" id="UP001212997">
    <property type="component" value="Unassembled WGS sequence"/>
</dbReference>
<comment type="caution">
    <text evidence="4">The sequence shown here is derived from an EMBL/GenBank/DDBJ whole genome shotgun (WGS) entry which is preliminary data.</text>
</comment>
<dbReference type="AlphaFoldDB" id="A0AAD5UUZ1"/>
<reference evidence="4" key="1">
    <citation type="submission" date="2022-07" db="EMBL/GenBank/DDBJ databases">
        <title>Genome Sequence of Physisporinus lineatus.</title>
        <authorList>
            <person name="Buettner E."/>
        </authorList>
    </citation>
    <scope>NUCLEOTIDE SEQUENCE</scope>
    <source>
        <strain evidence="4">VT162</strain>
    </source>
</reference>
<evidence type="ECO:0000256" key="2">
    <source>
        <dbReference type="ARBA" id="ARBA00022980"/>
    </source>
</evidence>
<dbReference type="GO" id="GO:1990904">
    <property type="term" value="C:ribonucleoprotein complex"/>
    <property type="evidence" value="ECO:0007669"/>
    <property type="project" value="UniProtKB-KW"/>
</dbReference>
<evidence type="ECO:0000313" key="4">
    <source>
        <dbReference type="EMBL" id="KAJ3478505.1"/>
    </source>
</evidence>
<dbReference type="EMBL" id="JANAWD010000506">
    <property type="protein sequence ID" value="KAJ3478505.1"/>
    <property type="molecule type" value="Genomic_DNA"/>
</dbReference>
<protein>
    <submittedName>
        <fullName evidence="4">Uncharacterized protein</fullName>
    </submittedName>
</protein>
<name>A0AAD5UUZ1_9APHY</name>
<accession>A0AAD5UUZ1</accession>
<sequence length="83" mass="9528">MLRSPRRATRLCAVGDALKAPTTQATIPLPDPYVREAPRKITSDEQSFKAYRTLRDQRAAARYEGRRKIREAKKAEEEANKKK</sequence>
<keyword evidence="5" id="KW-1185">Reference proteome</keyword>
<keyword evidence="2" id="KW-0689">Ribosomal protein</keyword>
<evidence type="ECO:0000256" key="1">
    <source>
        <dbReference type="ARBA" id="ARBA00005640"/>
    </source>
</evidence>
<dbReference type="FunFam" id="1.20.5.110:FF:000003">
    <property type="entry name" value="60S ribosomal protein L13"/>
    <property type="match status" value="1"/>
</dbReference>
<dbReference type="Gene3D" id="1.20.5.110">
    <property type="match status" value="1"/>
</dbReference>
<keyword evidence="3" id="KW-0687">Ribonucleoprotein</keyword>
<proteinExistence type="inferred from homology"/>